<proteinExistence type="predicted"/>
<dbReference type="RefSeq" id="WP_119917812.1">
    <property type="nucleotide sequence ID" value="NZ_QYYA01000002.1"/>
</dbReference>
<accession>A0A418XZA6</accession>
<keyword evidence="2" id="KW-1185">Reference proteome</keyword>
<dbReference type="InterPro" id="IPR023393">
    <property type="entry name" value="START-like_dom_sf"/>
</dbReference>
<evidence type="ECO:0000313" key="2">
    <source>
        <dbReference type="Proteomes" id="UP000283734"/>
    </source>
</evidence>
<evidence type="ECO:0000313" key="1">
    <source>
        <dbReference type="EMBL" id="RJG18358.1"/>
    </source>
</evidence>
<dbReference type="Gene3D" id="3.30.530.20">
    <property type="match status" value="1"/>
</dbReference>
<sequence length="146" mass="15528">MPAIHAEHCYPQSANTVWQRIHDFADLQSWLPGVTGCTVEGEGVGAIRTVATANGGEVVEELVGYDDDARQFSYRILKAPGVSASADFVATLTVLGAAGGGCKVTWQADFRAGNNAPADKVEKARQGAEQMYRFCLSHLAGLLDSE</sequence>
<reference evidence="1 2" key="1">
    <citation type="submission" date="2018-09" db="EMBL/GenBank/DDBJ databases">
        <title>Alcanivorax profundi sp. nov., isolated from 1000 m-depth seawater of the Mariana Trench.</title>
        <authorList>
            <person name="Liu J."/>
        </authorList>
    </citation>
    <scope>NUCLEOTIDE SEQUENCE [LARGE SCALE GENOMIC DNA]</scope>
    <source>
        <strain evidence="1 2">MTEO17</strain>
    </source>
</reference>
<dbReference type="Proteomes" id="UP000283734">
    <property type="component" value="Unassembled WGS sequence"/>
</dbReference>
<dbReference type="InterPro" id="IPR019587">
    <property type="entry name" value="Polyketide_cyclase/dehydratase"/>
</dbReference>
<organism evidence="1 2">
    <name type="scientific">Alcanivorax profundi</name>
    <dbReference type="NCBI Taxonomy" id="2338368"/>
    <lineage>
        <taxon>Bacteria</taxon>
        <taxon>Pseudomonadati</taxon>
        <taxon>Pseudomonadota</taxon>
        <taxon>Gammaproteobacteria</taxon>
        <taxon>Oceanospirillales</taxon>
        <taxon>Alcanivoracaceae</taxon>
        <taxon>Alcanivorax</taxon>
    </lineage>
</organism>
<dbReference type="PANTHER" id="PTHR39332">
    <property type="entry name" value="BLL4707 PROTEIN"/>
    <property type="match status" value="1"/>
</dbReference>
<dbReference type="AlphaFoldDB" id="A0A418XZA6"/>
<dbReference type="SUPFAM" id="SSF55961">
    <property type="entry name" value="Bet v1-like"/>
    <property type="match status" value="1"/>
</dbReference>
<gene>
    <name evidence="1" type="ORF">D4A39_07755</name>
</gene>
<dbReference type="PANTHER" id="PTHR39332:SF7">
    <property type="entry name" value="SRPBCC FAMILY PROTEIN"/>
    <property type="match status" value="1"/>
</dbReference>
<dbReference type="CDD" id="cd07821">
    <property type="entry name" value="PYR_PYL_RCAR_like"/>
    <property type="match status" value="1"/>
</dbReference>
<name>A0A418XZA6_9GAMM</name>
<dbReference type="Pfam" id="PF10604">
    <property type="entry name" value="Polyketide_cyc2"/>
    <property type="match status" value="1"/>
</dbReference>
<protein>
    <submittedName>
        <fullName evidence="1">SRPBCC family protein</fullName>
    </submittedName>
</protein>
<comment type="caution">
    <text evidence="1">The sequence shown here is derived from an EMBL/GenBank/DDBJ whole genome shotgun (WGS) entry which is preliminary data.</text>
</comment>
<dbReference type="OrthoDB" id="1364128at2"/>
<dbReference type="EMBL" id="QYYA01000002">
    <property type="protein sequence ID" value="RJG18358.1"/>
    <property type="molecule type" value="Genomic_DNA"/>
</dbReference>